<keyword evidence="4 6" id="KW-0573">Peptidoglycan synthesis</keyword>
<feature type="domain" description="L,D-TPase catalytic" evidence="9">
    <location>
        <begin position="164"/>
        <end position="276"/>
    </location>
</feature>
<feature type="compositionally biased region" description="Pro residues" evidence="7">
    <location>
        <begin position="53"/>
        <end position="67"/>
    </location>
</feature>
<dbReference type="InterPro" id="IPR005490">
    <property type="entry name" value="LD_TPept_cat_dom"/>
</dbReference>
<sequence>MHGVRGTTVRLVAVAIVTVVGAGACAFAPSQPSAAGANPVPVSATVGTGASGPPDPTATKPPAPATPKPSKTTQKPKPKPQSKQLGCPTGDHQREVEAILADLGSFGPITIDGKQSEQDCKTIKNFQQRFGVSPAEGRAGPTTANVAKRIAATDPRKCKAGKGLTFCVDLTNQTVLAIRDGKVILGPTVTRTGMAGGFQTPAGNYKINFRNIKEWSNPYKVWLPYWQHFINGIGFHETTTYIHNGAIGSHGCVNLLPADARKLWSLGKVGTPVHVYGRRPGT</sequence>
<keyword evidence="2" id="KW-0808">Transferase</keyword>
<protein>
    <submittedName>
        <fullName evidence="10">L,D-transpeptidase-like protein</fullName>
    </submittedName>
</protein>
<dbReference type="GO" id="GO:0008360">
    <property type="term" value="P:regulation of cell shape"/>
    <property type="evidence" value="ECO:0007669"/>
    <property type="project" value="UniProtKB-UniRule"/>
</dbReference>
<dbReference type="GO" id="GO:0071972">
    <property type="term" value="F:peptidoglycan L,D-transpeptidase activity"/>
    <property type="evidence" value="ECO:0007669"/>
    <property type="project" value="TreeGrafter"/>
</dbReference>
<accession>A0A3D9ZE40</accession>
<dbReference type="GO" id="GO:0071555">
    <property type="term" value="P:cell wall organization"/>
    <property type="evidence" value="ECO:0007669"/>
    <property type="project" value="UniProtKB-UniRule"/>
</dbReference>
<feature type="active site" description="Proton donor/acceptor" evidence="6">
    <location>
        <position position="236"/>
    </location>
</feature>
<feature type="active site" description="Nucleophile" evidence="6">
    <location>
        <position position="252"/>
    </location>
</feature>
<reference evidence="10 11" key="1">
    <citation type="submission" date="2018-08" db="EMBL/GenBank/DDBJ databases">
        <title>Sequencing the genomes of 1000 actinobacteria strains.</title>
        <authorList>
            <person name="Klenk H.-P."/>
        </authorList>
    </citation>
    <scope>NUCLEOTIDE SEQUENCE [LARGE SCALE GENOMIC DNA]</scope>
    <source>
        <strain evidence="10 11">DSM 44099</strain>
    </source>
</reference>
<dbReference type="PANTHER" id="PTHR30582">
    <property type="entry name" value="L,D-TRANSPEPTIDASE"/>
    <property type="match status" value="1"/>
</dbReference>
<dbReference type="AlphaFoldDB" id="A0A3D9ZE40"/>
<evidence type="ECO:0000256" key="2">
    <source>
        <dbReference type="ARBA" id="ARBA00022679"/>
    </source>
</evidence>
<evidence type="ECO:0000256" key="1">
    <source>
        <dbReference type="ARBA" id="ARBA00004752"/>
    </source>
</evidence>
<evidence type="ECO:0000256" key="8">
    <source>
        <dbReference type="SAM" id="SignalP"/>
    </source>
</evidence>
<evidence type="ECO:0000313" key="10">
    <source>
        <dbReference type="EMBL" id="REF95688.1"/>
    </source>
</evidence>
<feature type="region of interest" description="Disordered" evidence="7">
    <location>
        <begin position="30"/>
        <end position="89"/>
    </location>
</feature>
<dbReference type="Proteomes" id="UP000256913">
    <property type="component" value="Unassembled WGS sequence"/>
</dbReference>
<dbReference type="GO" id="GO:0005576">
    <property type="term" value="C:extracellular region"/>
    <property type="evidence" value="ECO:0007669"/>
    <property type="project" value="TreeGrafter"/>
</dbReference>
<dbReference type="Gene3D" id="2.40.440.10">
    <property type="entry name" value="L,D-transpeptidase catalytic domain-like"/>
    <property type="match status" value="1"/>
</dbReference>
<keyword evidence="11" id="KW-1185">Reference proteome</keyword>
<dbReference type="PANTHER" id="PTHR30582:SF33">
    <property type="entry name" value="EXPORTED PROTEIN"/>
    <property type="match status" value="1"/>
</dbReference>
<organism evidence="10 11">
    <name type="scientific">Asanoa ferruginea</name>
    <dbReference type="NCBI Taxonomy" id="53367"/>
    <lineage>
        <taxon>Bacteria</taxon>
        <taxon>Bacillati</taxon>
        <taxon>Actinomycetota</taxon>
        <taxon>Actinomycetes</taxon>
        <taxon>Micromonosporales</taxon>
        <taxon>Micromonosporaceae</taxon>
        <taxon>Asanoa</taxon>
    </lineage>
</organism>
<evidence type="ECO:0000256" key="5">
    <source>
        <dbReference type="ARBA" id="ARBA00023316"/>
    </source>
</evidence>
<dbReference type="PROSITE" id="PS51257">
    <property type="entry name" value="PROKAR_LIPOPROTEIN"/>
    <property type="match status" value="1"/>
</dbReference>
<evidence type="ECO:0000256" key="7">
    <source>
        <dbReference type="SAM" id="MobiDB-lite"/>
    </source>
</evidence>
<evidence type="ECO:0000256" key="4">
    <source>
        <dbReference type="ARBA" id="ARBA00022984"/>
    </source>
</evidence>
<dbReference type="Pfam" id="PF03734">
    <property type="entry name" value="YkuD"/>
    <property type="match status" value="1"/>
</dbReference>
<keyword evidence="3 6" id="KW-0133">Cell shape</keyword>
<name>A0A3D9ZE40_9ACTN</name>
<dbReference type="InterPro" id="IPR038063">
    <property type="entry name" value="Transpep_catalytic_dom"/>
</dbReference>
<evidence type="ECO:0000256" key="3">
    <source>
        <dbReference type="ARBA" id="ARBA00022960"/>
    </source>
</evidence>
<comment type="pathway">
    <text evidence="1 6">Cell wall biogenesis; peptidoglycan biosynthesis.</text>
</comment>
<dbReference type="PROSITE" id="PS52029">
    <property type="entry name" value="LD_TPASE"/>
    <property type="match status" value="1"/>
</dbReference>
<dbReference type="UniPathway" id="UPA00219"/>
<evidence type="ECO:0000256" key="6">
    <source>
        <dbReference type="PROSITE-ProRule" id="PRU01373"/>
    </source>
</evidence>
<keyword evidence="8" id="KW-0732">Signal</keyword>
<dbReference type="InterPro" id="IPR050979">
    <property type="entry name" value="LD-transpeptidase"/>
</dbReference>
<dbReference type="GO" id="GO:0018104">
    <property type="term" value="P:peptidoglycan-protein cross-linking"/>
    <property type="evidence" value="ECO:0007669"/>
    <property type="project" value="TreeGrafter"/>
</dbReference>
<dbReference type="GO" id="GO:0016740">
    <property type="term" value="F:transferase activity"/>
    <property type="evidence" value="ECO:0007669"/>
    <property type="project" value="UniProtKB-KW"/>
</dbReference>
<feature type="chain" id="PRO_5038611453" evidence="8">
    <location>
        <begin position="27"/>
        <end position="282"/>
    </location>
</feature>
<dbReference type="SUPFAM" id="SSF141523">
    <property type="entry name" value="L,D-transpeptidase catalytic domain-like"/>
    <property type="match status" value="1"/>
</dbReference>
<gene>
    <name evidence="10" type="ORF">DFJ67_1647</name>
</gene>
<dbReference type="OrthoDB" id="8887048at2"/>
<proteinExistence type="predicted"/>
<dbReference type="EMBL" id="QUMQ01000001">
    <property type="protein sequence ID" value="REF95688.1"/>
    <property type="molecule type" value="Genomic_DNA"/>
</dbReference>
<dbReference type="CDD" id="cd16913">
    <property type="entry name" value="YkuD_like"/>
    <property type="match status" value="1"/>
</dbReference>
<comment type="caution">
    <text evidence="10">The sequence shown here is derived from an EMBL/GenBank/DDBJ whole genome shotgun (WGS) entry which is preliminary data.</text>
</comment>
<evidence type="ECO:0000259" key="9">
    <source>
        <dbReference type="PROSITE" id="PS52029"/>
    </source>
</evidence>
<evidence type="ECO:0000313" key="11">
    <source>
        <dbReference type="Proteomes" id="UP000256913"/>
    </source>
</evidence>
<keyword evidence="5 6" id="KW-0961">Cell wall biogenesis/degradation</keyword>
<feature type="signal peptide" evidence="8">
    <location>
        <begin position="1"/>
        <end position="26"/>
    </location>
</feature>